<sequence>MITFNVRDQKSSASNMCKKHGFINGYDIIALLDTGSSSCLLKESVSRNLEPNILPCEKDFYSFGNQLNSDTQSLGIITVDLKIEEL</sequence>
<name>A0A8X6R4T5_NEPPI</name>
<organism evidence="1 2">
    <name type="scientific">Nephila pilipes</name>
    <name type="common">Giant wood spider</name>
    <name type="synonym">Nephila maculata</name>
    <dbReference type="NCBI Taxonomy" id="299642"/>
    <lineage>
        <taxon>Eukaryota</taxon>
        <taxon>Metazoa</taxon>
        <taxon>Ecdysozoa</taxon>
        <taxon>Arthropoda</taxon>
        <taxon>Chelicerata</taxon>
        <taxon>Arachnida</taxon>
        <taxon>Araneae</taxon>
        <taxon>Araneomorphae</taxon>
        <taxon>Entelegynae</taxon>
        <taxon>Araneoidea</taxon>
        <taxon>Nephilidae</taxon>
        <taxon>Nephila</taxon>
    </lineage>
</organism>
<dbReference type="Proteomes" id="UP000887013">
    <property type="component" value="Unassembled WGS sequence"/>
</dbReference>
<comment type="caution">
    <text evidence="1">The sequence shown here is derived from an EMBL/GenBank/DDBJ whole genome shotgun (WGS) entry which is preliminary data.</text>
</comment>
<protein>
    <submittedName>
        <fullName evidence="1">Uncharacterized protein</fullName>
    </submittedName>
</protein>
<reference evidence="1" key="1">
    <citation type="submission" date="2020-08" db="EMBL/GenBank/DDBJ databases">
        <title>Multicomponent nature underlies the extraordinary mechanical properties of spider dragline silk.</title>
        <authorList>
            <person name="Kono N."/>
            <person name="Nakamura H."/>
            <person name="Mori M."/>
            <person name="Yoshida Y."/>
            <person name="Ohtoshi R."/>
            <person name="Malay A.D."/>
            <person name="Moran D.A.P."/>
            <person name="Tomita M."/>
            <person name="Numata K."/>
            <person name="Arakawa K."/>
        </authorList>
    </citation>
    <scope>NUCLEOTIDE SEQUENCE</scope>
</reference>
<gene>
    <name evidence="1" type="ORF">NPIL_488821</name>
</gene>
<dbReference type="AlphaFoldDB" id="A0A8X6R4T5"/>
<evidence type="ECO:0000313" key="2">
    <source>
        <dbReference type="Proteomes" id="UP000887013"/>
    </source>
</evidence>
<evidence type="ECO:0000313" key="1">
    <source>
        <dbReference type="EMBL" id="GFU49428.1"/>
    </source>
</evidence>
<dbReference type="EMBL" id="BMAW01086959">
    <property type="protein sequence ID" value="GFU49428.1"/>
    <property type="molecule type" value="Genomic_DNA"/>
</dbReference>
<accession>A0A8X6R4T5</accession>
<keyword evidence="2" id="KW-1185">Reference proteome</keyword>
<proteinExistence type="predicted"/>